<keyword evidence="3 5" id="KW-0012">Acyltransferase</keyword>
<name>G0AHP8_COLFT</name>
<reference evidence="8 9" key="3">
    <citation type="journal article" date="2008" name="FEMS Microbiol. Ecol.">
        <title>Identification and characterization of genes underlying chitinolysis in Collimonas fungivorans Ter331.</title>
        <authorList>
            <person name="Fritsche K."/>
            <person name="de Boer W."/>
            <person name="Gerards S."/>
            <person name="van den Berg M."/>
            <person name="van Veen J.A."/>
            <person name="Leveau J.H."/>
        </authorList>
    </citation>
    <scope>NUCLEOTIDE SEQUENCE [LARGE SCALE GENOMIC DNA]</scope>
    <source>
        <strain evidence="8 9">Ter331</strain>
    </source>
</reference>
<dbReference type="PROSITE" id="PS00737">
    <property type="entry name" value="THIOLASE_2"/>
    <property type="match status" value="1"/>
</dbReference>
<feature type="domain" description="Thiolase C-terminal" evidence="7">
    <location>
        <begin position="292"/>
        <end position="413"/>
    </location>
</feature>
<dbReference type="EMBL" id="CP002745">
    <property type="protein sequence ID" value="AEK60326.1"/>
    <property type="molecule type" value="Genomic_DNA"/>
</dbReference>
<dbReference type="CDD" id="cd00751">
    <property type="entry name" value="thiolase"/>
    <property type="match status" value="1"/>
</dbReference>
<reference evidence="8 9" key="5">
    <citation type="journal article" date="2011" name="ISME J.">
        <title>Dual transcriptional profiling of a bacterial/fungal confrontation: Collimonas fungivorans versus Aspergillus niger.</title>
        <authorList>
            <person name="Mela F."/>
            <person name="Fritsche K."/>
            <person name="de Boer W."/>
            <person name="van Veen J.A."/>
            <person name="de Graaff L.H."/>
            <person name="van den Berg M."/>
            <person name="Leveau J.H."/>
        </authorList>
    </citation>
    <scope>NUCLEOTIDE SEQUENCE [LARGE SCALE GENOMIC DNA]</scope>
    <source>
        <strain evidence="8 9">Ter331</strain>
    </source>
</reference>
<dbReference type="AlphaFoldDB" id="G0AHP8"/>
<organism evidence="8 9">
    <name type="scientific">Collimonas fungivorans (strain Ter331)</name>
    <dbReference type="NCBI Taxonomy" id="1005048"/>
    <lineage>
        <taxon>Bacteria</taxon>
        <taxon>Pseudomonadati</taxon>
        <taxon>Pseudomonadota</taxon>
        <taxon>Betaproteobacteria</taxon>
        <taxon>Burkholderiales</taxon>
        <taxon>Oxalobacteraceae</taxon>
        <taxon>Collimonas</taxon>
    </lineage>
</organism>
<dbReference type="HOGENOM" id="CLU_031026_0_0_4"/>
<dbReference type="Proteomes" id="UP000008392">
    <property type="component" value="Chromosome"/>
</dbReference>
<evidence type="ECO:0000313" key="8">
    <source>
        <dbReference type="EMBL" id="AEK60326.1"/>
    </source>
</evidence>
<keyword evidence="9" id="KW-1185">Reference proteome</keyword>
<proteinExistence type="inferred from homology"/>
<dbReference type="STRING" id="1005048.CFU_0489"/>
<sequence>MARQQALPSHRQTNKEINMANTREVVIVGAARTAIGAYGGALKDLAPGELGAVAVKEAFARAGVDPLQAGQIIFGNVIHTEARDMYVSRVVGLNAGMGKESTALTLNRLCGSGLQAIITAANAIQLDETDVAVGGGVESMSRSLYGSQAARWGARMGDIKMVDMMIGALSDPFGGGHMGITAENVAEKYSISREEQDAFALESQKRATAAIAAGYFKSQIVPVEIKTRKGVVSFDTDEYPKADATLESLAKLKPAFKKEGGTVTAGNASGINDGAAACVLMEAGAAVRAGRTPLARLVSYGVAGVDPSIMGTGPIPAVQLALKRAGLSLQDMAVIESNEAFAAQSLGVCKGLGLDPKLTNVNGGAIALGHPLGASGTIIAVKCLYELIRTNKRYGLITMCIGGGQGIALIIERI</sequence>
<protein>
    <submittedName>
        <fullName evidence="8">Acetyl-CoA acetyltransferase</fullName>
        <ecNumber evidence="8">2.3.1.9</ecNumber>
    </submittedName>
</protein>
<gene>
    <name evidence="8" type="primary">bktB</name>
    <name evidence="8" type="ordered locus">CFU_0489</name>
</gene>
<feature type="domain" description="Thiolase N-terminal" evidence="6">
    <location>
        <begin position="25"/>
        <end position="283"/>
    </location>
</feature>
<dbReference type="InterPro" id="IPR020610">
    <property type="entry name" value="Thiolase_AS"/>
</dbReference>
<evidence type="ECO:0000256" key="2">
    <source>
        <dbReference type="ARBA" id="ARBA00022679"/>
    </source>
</evidence>
<dbReference type="GO" id="GO:0003985">
    <property type="term" value="F:acetyl-CoA C-acetyltransferase activity"/>
    <property type="evidence" value="ECO:0007669"/>
    <property type="project" value="UniProtKB-EC"/>
</dbReference>
<reference evidence="8 9" key="2">
    <citation type="journal article" date="2006" name="J. Microbiol. Methods">
        <title>Genomic flank-sequencing of plasposon insertion sites for rapid identification of functional genes.</title>
        <authorList>
            <person name="Leveau J.H."/>
            <person name="Gerards S."/>
            <person name="Fritsche K."/>
            <person name="Zondag G."/>
            <person name="van Veen J.A."/>
        </authorList>
    </citation>
    <scope>NUCLEOTIDE SEQUENCE [LARGE SCALE GENOMIC DNA]</scope>
    <source>
        <strain evidence="8 9">Ter331</strain>
    </source>
</reference>
<dbReference type="SUPFAM" id="SSF53901">
    <property type="entry name" value="Thiolase-like"/>
    <property type="match status" value="2"/>
</dbReference>
<dbReference type="GO" id="GO:0006635">
    <property type="term" value="P:fatty acid beta-oxidation"/>
    <property type="evidence" value="ECO:0007669"/>
    <property type="project" value="TreeGrafter"/>
</dbReference>
<dbReference type="NCBIfam" id="NF006552">
    <property type="entry name" value="PRK09051.1"/>
    <property type="match status" value="1"/>
</dbReference>
<feature type="active site" description="Proton acceptor" evidence="4">
    <location>
        <position position="400"/>
    </location>
</feature>
<dbReference type="Pfam" id="PF00108">
    <property type="entry name" value="Thiolase_N"/>
    <property type="match status" value="1"/>
</dbReference>
<evidence type="ECO:0000259" key="6">
    <source>
        <dbReference type="Pfam" id="PF00108"/>
    </source>
</evidence>
<dbReference type="InterPro" id="IPR020615">
    <property type="entry name" value="Thiolase_acyl_enz_int_AS"/>
</dbReference>
<dbReference type="Gene3D" id="3.40.47.10">
    <property type="match status" value="2"/>
</dbReference>
<dbReference type="PIRSF" id="PIRSF000429">
    <property type="entry name" value="Ac-CoA_Ac_transf"/>
    <property type="match status" value="1"/>
</dbReference>
<evidence type="ECO:0000256" key="4">
    <source>
        <dbReference type="PIRSR" id="PIRSR000429-1"/>
    </source>
</evidence>
<comment type="similarity">
    <text evidence="1 5">Belongs to the thiolase-like superfamily. Thiolase family.</text>
</comment>
<dbReference type="eggNOG" id="COG0183">
    <property type="taxonomic scope" value="Bacteria"/>
</dbReference>
<feature type="active site" description="Proton acceptor" evidence="4">
    <location>
        <position position="370"/>
    </location>
</feature>
<evidence type="ECO:0000256" key="3">
    <source>
        <dbReference type="ARBA" id="ARBA00023315"/>
    </source>
</evidence>
<dbReference type="NCBIfam" id="TIGR01930">
    <property type="entry name" value="AcCoA-C-Actrans"/>
    <property type="match status" value="1"/>
</dbReference>
<dbReference type="PANTHER" id="PTHR18919:SF107">
    <property type="entry name" value="ACETYL-COA ACETYLTRANSFERASE, CYTOSOLIC"/>
    <property type="match status" value="1"/>
</dbReference>
<dbReference type="FunFam" id="3.40.47.10:FF:000010">
    <property type="entry name" value="Acetyl-CoA acetyltransferase (Thiolase)"/>
    <property type="match status" value="1"/>
</dbReference>
<dbReference type="InterPro" id="IPR002155">
    <property type="entry name" value="Thiolase"/>
</dbReference>
<dbReference type="PANTHER" id="PTHR18919">
    <property type="entry name" value="ACETYL-COA C-ACYLTRANSFERASE"/>
    <property type="match status" value="1"/>
</dbReference>
<feature type="active site" description="Acyl-thioester intermediate" evidence="4">
    <location>
        <position position="110"/>
    </location>
</feature>
<evidence type="ECO:0000259" key="7">
    <source>
        <dbReference type="Pfam" id="PF02803"/>
    </source>
</evidence>
<reference evidence="9" key="6">
    <citation type="submission" date="2011-05" db="EMBL/GenBank/DDBJ databases">
        <title>Complete sequence of Collimonas fungivorans Ter331.</title>
        <authorList>
            <person name="Leveau J.H."/>
        </authorList>
    </citation>
    <scope>NUCLEOTIDE SEQUENCE [LARGE SCALE GENOMIC DNA]</scope>
    <source>
        <strain evidence="9">Ter331</strain>
    </source>
</reference>
<dbReference type="InterPro" id="IPR016039">
    <property type="entry name" value="Thiolase-like"/>
</dbReference>
<dbReference type="InterPro" id="IPR020617">
    <property type="entry name" value="Thiolase_C"/>
</dbReference>
<dbReference type="KEGG" id="cfu:CFU_0489"/>
<dbReference type="Pfam" id="PF02803">
    <property type="entry name" value="Thiolase_C"/>
    <property type="match status" value="1"/>
</dbReference>
<keyword evidence="2 5" id="KW-0808">Transferase</keyword>
<dbReference type="EC" id="2.3.1.9" evidence="8"/>
<reference evidence="8 9" key="1">
    <citation type="journal article" date="2004" name="Environ. Microbiol.">
        <title>Phylogeny-function analysis of (meta)genomic libraries: screening for expression of ribosomal RNA genes by large-insert library fluorescent in situ hybridization (LIL-FISH).</title>
        <authorList>
            <person name="Leveau J.H."/>
            <person name="Gerards S."/>
            <person name="de Boer W."/>
            <person name="van Veen J.A."/>
        </authorList>
    </citation>
    <scope>NUCLEOTIDE SEQUENCE [LARGE SCALE GENOMIC DNA]</scope>
    <source>
        <strain evidence="8 9">Ter331</strain>
    </source>
</reference>
<dbReference type="InterPro" id="IPR020616">
    <property type="entry name" value="Thiolase_N"/>
</dbReference>
<dbReference type="PROSITE" id="PS00099">
    <property type="entry name" value="THIOLASE_3"/>
    <property type="match status" value="1"/>
</dbReference>
<evidence type="ECO:0000313" key="9">
    <source>
        <dbReference type="Proteomes" id="UP000008392"/>
    </source>
</evidence>
<evidence type="ECO:0000256" key="1">
    <source>
        <dbReference type="ARBA" id="ARBA00010982"/>
    </source>
</evidence>
<evidence type="ECO:0000256" key="5">
    <source>
        <dbReference type="RuleBase" id="RU003557"/>
    </source>
</evidence>
<dbReference type="InterPro" id="IPR020613">
    <property type="entry name" value="Thiolase_CS"/>
</dbReference>
<accession>G0AHP8</accession>
<dbReference type="PROSITE" id="PS00098">
    <property type="entry name" value="THIOLASE_1"/>
    <property type="match status" value="1"/>
</dbReference>
<reference evidence="8 9" key="4">
    <citation type="journal article" date="2010" name="Environ. Microbiol.">
        <title>The bacterial genus Collimonas: mycophagy, weathering and other adaptive solutions to life in oligotrophic soil environments.</title>
        <authorList>
            <person name="Leveau J.H."/>
            <person name="Uroz S."/>
            <person name="de Boer W."/>
        </authorList>
    </citation>
    <scope>NUCLEOTIDE SEQUENCE [LARGE SCALE GENOMIC DNA]</scope>
    <source>
        <strain evidence="8 9">Ter331</strain>
    </source>
</reference>